<feature type="transmembrane region" description="Helical" evidence="8">
    <location>
        <begin position="129"/>
        <end position="151"/>
    </location>
</feature>
<dbReference type="GO" id="GO:0042773">
    <property type="term" value="P:ATP synthesis coupled electron transport"/>
    <property type="evidence" value="ECO:0007669"/>
    <property type="project" value="InterPro"/>
</dbReference>
<evidence type="ECO:0000313" key="10">
    <source>
        <dbReference type="EMBL" id="RSZ64451.1"/>
    </source>
</evidence>
<feature type="transmembrane region" description="Helical" evidence="8">
    <location>
        <begin position="105"/>
        <end position="123"/>
    </location>
</feature>
<dbReference type="OrthoDB" id="9768329at2"/>
<feature type="transmembrane region" description="Helical" evidence="8">
    <location>
        <begin position="60"/>
        <end position="93"/>
    </location>
</feature>
<keyword evidence="11" id="KW-1185">Reference proteome</keyword>
<evidence type="ECO:0000256" key="4">
    <source>
        <dbReference type="ARBA" id="ARBA00022692"/>
    </source>
</evidence>
<protein>
    <submittedName>
        <fullName evidence="10">Monovalent cation/H+ antiporter subunit D family protein</fullName>
    </submittedName>
</protein>
<organism evidence="10 11">
    <name type="scientific">Corynebacterium hylobatis</name>
    <dbReference type="NCBI Taxonomy" id="1859290"/>
    <lineage>
        <taxon>Bacteria</taxon>
        <taxon>Bacillati</taxon>
        <taxon>Actinomycetota</taxon>
        <taxon>Actinomycetes</taxon>
        <taxon>Mycobacteriales</taxon>
        <taxon>Corynebacteriaceae</taxon>
        <taxon>Corynebacterium</taxon>
    </lineage>
</organism>
<reference evidence="10 11" key="1">
    <citation type="submission" date="2018-12" db="EMBL/GenBank/DDBJ databases">
        <title>YIM 101343 draft genome.</title>
        <authorList>
            <person name="Chen X."/>
        </authorList>
    </citation>
    <scope>NUCLEOTIDE SEQUENCE [LARGE SCALE GENOMIC DNA]</scope>
    <source>
        <strain evidence="10 11">YIM 101343</strain>
    </source>
</reference>
<dbReference type="PANTHER" id="PTHR42703">
    <property type="entry name" value="NADH DEHYDROGENASE"/>
    <property type="match status" value="1"/>
</dbReference>
<evidence type="ECO:0000256" key="8">
    <source>
        <dbReference type="SAM" id="Phobius"/>
    </source>
</evidence>
<feature type="domain" description="NADH:quinone oxidoreductase/Mrp antiporter transmembrane" evidence="9">
    <location>
        <begin position="125"/>
        <end position="408"/>
    </location>
</feature>
<feature type="transmembrane region" description="Helical" evidence="8">
    <location>
        <begin position="322"/>
        <end position="343"/>
    </location>
</feature>
<keyword evidence="4 7" id="KW-0812">Transmembrane</keyword>
<accession>A0A3S0HI77</accession>
<proteinExistence type="inferred from homology"/>
<feature type="transmembrane region" description="Helical" evidence="8">
    <location>
        <begin position="292"/>
        <end position="310"/>
    </location>
</feature>
<sequence length="507" mass="53738">MDWTLPLFAAVPLFSAAVAVLLPWRRARDILHIGIPVLGVVAGVWLFAHTAEHGTIAHNVGLYVGGVAIPFAADTFSAIMIITTMIVATATNWFATLTGETVSRYYASLTLILITGVNGALLTADLFNFFVFIEVMLLPSYGLITMSGTWARLAGGRTFVLVNLAASTLLLVGVGIMYGVTGSVNIAALQGTAAGNGPAVVAMGLVIIAILAKAGAFPVHTWLPRTYPTTSAAVMGLFSGLHTKVAVYMLYRIWVHIFDLEDRWNWLIITLMIISMLIGAFAGLAEKSIRQVLAYQMINGMPFILVMLAFTSGDPERALAAGLLYTLHHMITVAALILTSGAIEETYATGLISRLSGLARREPVVAALFGAGAFSIVGFPPFSGMWGKLLLVFEIARGGGWWAWLVIAVVVVASVGALLSLLRVWREVFWGQPMQRYPTSLRVSPRLLAPPVLLVAGSVAMFALAGPLLDATLTATAGLLDTGGYAAAVLGEDPVGVPDMTGLQGAR</sequence>
<feature type="transmembrane region" description="Helical" evidence="8">
    <location>
        <begin position="158"/>
        <end position="180"/>
    </location>
</feature>
<comment type="similarity">
    <text evidence="2">Belongs to the CPA3 antiporters (TC 2.A.63) subunit D family.</text>
</comment>
<evidence type="ECO:0000256" key="5">
    <source>
        <dbReference type="ARBA" id="ARBA00022989"/>
    </source>
</evidence>
<dbReference type="AlphaFoldDB" id="A0A3S0HI77"/>
<dbReference type="RefSeq" id="WP_126120320.1">
    <property type="nucleotide sequence ID" value="NZ_RXHJ01000005.1"/>
</dbReference>
<dbReference type="PANTHER" id="PTHR42703:SF1">
    <property type="entry name" value="NA(+)_H(+) ANTIPORTER SUBUNIT D1"/>
    <property type="match status" value="1"/>
</dbReference>
<keyword evidence="5 8" id="KW-1133">Transmembrane helix</keyword>
<evidence type="ECO:0000256" key="2">
    <source>
        <dbReference type="ARBA" id="ARBA00005346"/>
    </source>
</evidence>
<dbReference type="InterPro" id="IPR050586">
    <property type="entry name" value="CPA3_Na-H_Antiporter_D"/>
</dbReference>
<name>A0A3S0HI77_9CORY</name>
<evidence type="ECO:0000313" key="11">
    <source>
        <dbReference type="Proteomes" id="UP000274907"/>
    </source>
</evidence>
<dbReference type="Pfam" id="PF00361">
    <property type="entry name" value="Proton_antipo_M"/>
    <property type="match status" value="1"/>
</dbReference>
<feature type="transmembrane region" description="Helical" evidence="8">
    <location>
        <begin position="266"/>
        <end position="285"/>
    </location>
</feature>
<feature type="transmembrane region" description="Helical" evidence="8">
    <location>
        <begin position="232"/>
        <end position="254"/>
    </location>
</feature>
<keyword evidence="3" id="KW-1003">Cell membrane</keyword>
<dbReference type="PRINTS" id="PR01437">
    <property type="entry name" value="NUOXDRDTASE4"/>
</dbReference>
<dbReference type="GO" id="GO:0005886">
    <property type="term" value="C:plasma membrane"/>
    <property type="evidence" value="ECO:0007669"/>
    <property type="project" value="UniProtKB-SubCell"/>
</dbReference>
<evidence type="ECO:0000256" key="7">
    <source>
        <dbReference type="RuleBase" id="RU000320"/>
    </source>
</evidence>
<dbReference type="EMBL" id="RXHJ01000005">
    <property type="protein sequence ID" value="RSZ64451.1"/>
    <property type="molecule type" value="Genomic_DNA"/>
</dbReference>
<dbReference type="GO" id="GO:0008137">
    <property type="term" value="F:NADH dehydrogenase (ubiquinone) activity"/>
    <property type="evidence" value="ECO:0007669"/>
    <property type="project" value="InterPro"/>
</dbReference>
<dbReference type="NCBIfam" id="NF006239">
    <property type="entry name" value="PRK08375.1-5"/>
    <property type="match status" value="1"/>
</dbReference>
<evidence type="ECO:0000259" key="9">
    <source>
        <dbReference type="Pfam" id="PF00361"/>
    </source>
</evidence>
<feature type="transmembrane region" description="Helical" evidence="8">
    <location>
        <begin position="447"/>
        <end position="469"/>
    </location>
</feature>
<comment type="subcellular location">
    <subcellularLocation>
        <location evidence="1">Cell membrane</location>
        <topology evidence="1">Multi-pass membrane protein</topology>
    </subcellularLocation>
    <subcellularLocation>
        <location evidence="7">Membrane</location>
        <topology evidence="7">Multi-pass membrane protein</topology>
    </subcellularLocation>
</comment>
<dbReference type="InterPro" id="IPR001750">
    <property type="entry name" value="ND/Mrp_TM"/>
</dbReference>
<comment type="caution">
    <text evidence="10">The sequence shown here is derived from an EMBL/GenBank/DDBJ whole genome shotgun (WGS) entry which is preliminary data.</text>
</comment>
<dbReference type="InterPro" id="IPR003918">
    <property type="entry name" value="NADH_UbQ_OxRdtase"/>
</dbReference>
<keyword evidence="6 8" id="KW-0472">Membrane</keyword>
<evidence type="ECO:0000256" key="1">
    <source>
        <dbReference type="ARBA" id="ARBA00004651"/>
    </source>
</evidence>
<evidence type="ECO:0000256" key="3">
    <source>
        <dbReference type="ARBA" id="ARBA00022475"/>
    </source>
</evidence>
<feature type="transmembrane region" description="Helical" evidence="8">
    <location>
        <begin position="402"/>
        <end position="426"/>
    </location>
</feature>
<dbReference type="Proteomes" id="UP000274907">
    <property type="component" value="Unassembled WGS sequence"/>
</dbReference>
<gene>
    <name evidence="10" type="ORF">EAH68_05540</name>
</gene>
<evidence type="ECO:0000256" key="6">
    <source>
        <dbReference type="ARBA" id="ARBA00023136"/>
    </source>
</evidence>
<feature type="transmembrane region" description="Helical" evidence="8">
    <location>
        <begin position="364"/>
        <end position="382"/>
    </location>
</feature>
<feature type="transmembrane region" description="Helical" evidence="8">
    <location>
        <begin position="200"/>
        <end position="220"/>
    </location>
</feature>
<feature type="transmembrane region" description="Helical" evidence="8">
    <location>
        <begin position="6"/>
        <end position="24"/>
    </location>
</feature>
<feature type="transmembrane region" description="Helical" evidence="8">
    <location>
        <begin position="31"/>
        <end position="48"/>
    </location>
</feature>